<dbReference type="GeneTree" id="ENSGT00560000078590"/>
<organism evidence="2 3">
    <name type="scientific">Nannospalax galili</name>
    <name type="common">Northern Israeli blind subterranean mole rat</name>
    <name type="synonym">Spalax galili</name>
    <dbReference type="NCBI Taxonomy" id="1026970"/>
    <lineage>
        <taxon>Eukaryota</taxon>
        <taxon>Metazoa</taxon>
        <taxon>Chordata</taxon>
        <taxon>Craniata</taxon>
        <taxon>Vertebrata</taxon>
        <taxon>Euteleostomi</taxon>
        <taxon>Mammalia</taxon>
        <taxon>Eutheria</taxon>
        <taxon>Euarchontoglires</taxon>
        <taxon>Glires</taxon>
        <taxon>Rodentia</taxon>
        <taxon>Myomorpha</taxon>
        <taxon>Muroidea</taxon>
        <taxon>Spalacidae</taxon>
        <taxon>Spalacinae</taxon>
        <taxon>Nannospalax</taxon>
    </lineage>
</organism>
<name>A0A8C6QJS6_NANGA</name>
<evidence type="ECO:0000313" key="2">
    <source>
        <dbReference type="Ensembl" id="ENSNGAP00000004447.1"/>
    </source>
</evidence>
<accession>A0A8C6QJS6</accession>
<keyword evidence="3" id="KW-1185">Reference proteome</keyword>
<dbReference type="OMA" id="FVHYYRT"/>
<protein>
    <submittedName>
        <fullName evidence="2">Uncharacterized protein</fullName>
    </submittedName>
</protein>
<reference evidence="2" key="2">
    <citation type="submission" date="2025-09" db="UniProtKB">
        <authorList>
            <consortium name="Ensembl"/>
        </authorList>
    </citation>
    <scope>IDENTIFICATION</scope>
</reference>
<evidence type="ECO:0000313" key="3">
    <source>
        <dbReference type="Proteomes" id="UP000694381"/>
    </source>
</evidence>
<dbReference type="Proteomes" id="UP000694381">
    <property type="component" value="Unassembled WGS sequence"/>
</dbReference>
<evidence type="ECO:0000256" key="1">
    <source>
        <dbReference type="SAM" id="MobiDB-lite"/>
    </source>
</evidence>
<proteinExistence type="predicted"/>
<dbReference type="Ensembl" id="ENSNGAT00000007144.1">
    <property type="protein sequence ID" value="ENSNGAP00000004447.1"/>
    <property type="gene ID" value="ENSNGAG00000005835.1"/>
</dbReference>
<dbReference type="AlphaFoldDB" id="A0A8C6QJS6"/>
<sequence>MAPLSLLLVEDPGPLRQQLQATRSQDHEPLSSHNLSQARSEYLPFFRTYGRSLSVEELALSAEVGRDQEADSAPPSGFFPYYRSRDDYLPSILQNCWCLGCRDSLPRNGVQEGCFKVTARDGCPGRPDLIPGDSPLSRGHVPGASGFVPYYRSAEEMLRTSLVPPSSMLGSPRE</sequence>
<reference evidence="2" key="1">
    <citation type="submission" date="2025-08" db="UniProtKB">
        <authorList>
            <consortium name="Ensembl"/>
        </authorList>
    </citation>
    <scope>IDENTIFICATION</scope>
</reference>
<feature type="region of interest" description="Disordered" evidence="1">
    <location>
        <begin position="15"/>
        <end position="34"/>
    </location>
</feature>